<dbReference type="PANTHER" id="PTHR43471:SF1">
    <property type="entry name" value="ABC TRANSPORTER PERMEASE PROTEIN NOSY-RELATED"/>
    <property type="match status" value="1"/>
</dbReference>
<dbReference type="eggNOG" id="arCOG02438">
    <property type="taxonomic scope" value="Archaea"/>
</dbReference>
<proteinExistence type="predicted"/>
<dbReference type="EMBL" id="CP001932">
    <property type="protein sequence ID" value="ADD05792.1"/>
    <property type="molecule type" value="Genomic_DNA"/>
</dbReference>
<feature type="transmembrane region" description="Helical" evidence="1">
    <location>
        <begin position="58"/>
        <end position="85"/>
    </location>
</feature>
<reference evidence="2 4" key="2">
    <citation type="journal article" date="2012" name="BMC Genomics">
        <title>A comparative genomics perspective on the genetic content of the alkaliphilic haloarchaeon Natrialba magadii ATCC 43099T.</title>
        <authorList>
            <person name="Siddaramappa S."/>
            <person name="Challacombe J.F."/>
            <person name="Decastro R.E."/>
            <person name="Pfeiffer F."/>
            <person name="Sastre D.E."/>
            <person name="Gimenez M.I."/>
            <person name="Paggi R.A."/>
            <person name="Detter J.C."/>
            <person name="Davenport K.W."/>
            <person name="Goodwin L.A."/>
            <person name="Kyrpides N."/>
            <person name="Tapia R."/>
            <person name="Pitluck S."/>
            <person name="Lucas S."/>
            <person name="Woyke T."/>
            <person name="Maupin-Furlow J.A."/>
        </authorList>
    </citation>
    <scope>NUCLEOTIDE SEQUENCE [LARGE SCALE GENOMIC DNA]</scope>
    <source>
        <strain evidence="2">ATCC 43099</strain>
        <strain evidence="4">ATCC 43099 / DSM 3394 / CCM 3739 / CIP 104546 / IAM 13178 / JCM 8861 / NBRC 102185 / NCIMB 2190 / MS3</strain>
    </source>
</reference>
<feature type="transmembrane region" description="Helical" evidence="1">
    <location>
        <begin position="20"/>
        <end position="38"/>
    </location>
</feature>
<gene>
    <name evidence="2" type="ordered locus">Nmag_2227</name>
    <name evidence="3" type="ORF">C500_09269</name>
</gene>
<dbReference type="AlphaFoldDB" id="D3SWR0"/>
<dbReference type="PaxDb" id="547559-Nmag_2227"/>
<accession>D3SWR0</accession>
<dbReference type="OrthoDB" id="385614at2157"/>
<name>D3SWR0_NATMM</name>
<reference evidence="3 5" key="3">
    <citation type="journal article" date="2014" name="PLoS Genet.">
        <title>Phylogenetically driven sequencing of extremely halophilic archaea reveals strategies for static and dynamic osmo-response.</title>
        <authorList>
            <person name="Becker E.A."/>
            <person name="Seitzer P.M."/>
            <person name="Tritt A."/>
            <person name="Larsen D."/>
            <person name="Krusor M."/>
            <person name="Yao A.I."/>
            <person name="Wu D."/>
            <person name="Madern D."/>
            <person name="Eisen J.A."/>
            <person name="Darling A.E."/>
            <person name="Facciotti M.T."/>
        </authorList>
    </citation>
    <scope>NUCLEOTIDE SEQUENCE [LARGE SCALE GENOMIC DNA]</scope>
    <source>
        <strain evidence="5">ATCC 43099 / DSM 3394 / CCM 3739 / CIP 104546 / IAM 13178 / JCM 8861 / NBRC 102185 / NCIMB 2190 / MS3</strain>
        <strain evidence="3">MS-3</strain>
    </source>
</reference>
<dbReference type="GeneID" id="8825076"/>
<dbReference type="STRING" id="547559.Nmag_2227"/>
<evidence type="ECO:0000313" key="5">
    <source>
        <dbReference type="Proteomes" id="UP000011543"/>
    </source>
</evidence>
<reference evidence="4" key="1">
    <citation type="submission" date="2010-02" db="EMBL/GenBank/DDBJ databases">
        <title>Complete sequence of chromosome of Natrialba magadii ATCC 43099.</title>
        <authorList>
            <consortium name="US DOE Joint Genome Institute"/>
            <person name="Lucas S."/>
            <person name="Copeland A."/>
            <person name="Lapidus A."/>
            <person name="Cheng J.-F."/>
            <person name="Bruce D."/>
            <person name="Goodwin L."/>
            <person name="Pitluck S."/>
            <person name="Davenport K."/>
            <person name="Saunders E."/>
            <person name="Detter J.C."/>
            <person name="Han C."/>
            <person name="Tapia R."/>
            <person name="Land M."/>
            <person name="Hauser L."/>
            <person name="Kyrpides N."/>
            <person name="Mikhailova N."/>
            <person name="De Castro R.E."/>
            <person name="Maupin-Furlow J.A."/>
            <person name="Woyke T."/>
        </authorList>
    </citation>
    <scope>NUCLEOTIDE SEQUENCE [LARGE SCALE GENOMIC DNA]</scope>
    <source>
        <strain evidence="4">ATCC 43099 / DSM 3394 / CCM 3739 / CIP 104546 / IAM 13178 / JCM 8861 / NBRC 102185 / NCIMB 2190 / MS3</strain>
    </source>
</reference>
<dbReference type="RefSeq" id="WP_004267241.1">
    <property type="nucleotide sequence ID" value="NC_013922.1"/>
</dbReference>
<reference evidence="2" key="4">
    <citation type="submission" date="2016-09" db="EMBL/GenBank/DDBJ databases">
        <authorList>
            <person name="Pfeiffer F."/>
        </authorList>
    </citation>
    <scope>NUCLEOTIDE SEQUENCE</scope>
    <source>
        <strain evidence="2">ATCC 43099</strain>
    </source>
</reference>
<dbReference type="Pfam" id="PF12679">
    <property type="entry name" value="ABC2_membrane_2"/>
    <property type="match status" value="1"/>
</dbReference>
<dbReference type="PANTHER" id="PTHR43471">
    <property type="entry name" value="ABC TRANSPORTER PERMEASE"/>
    <property type="match status" value="1"/>
</dbReference>
<dbReference type="HOGENOM" id="CLU_071765_0_1_2"/>
<keyword evidence="4" id="KW-1185">Reference proteome</keyword>
<evidence type="ECO:0000313" key="2">
    <source>
        <dbReference type="EMBL" id="ADD05792.1"/>
    </source>
</evidence>
<evidence type="ECO:0000313" key="4">
    <source>
        <dbReference type="Proteomes" id="UP000001879"/>
    </source>
</evidence>
<dbReference type="PATRIC" id="fig|547559.17.peg.1826"/>
<keyword evidence="1" id="KW-1133">Transmembrane helix</keyword>
<sequence length="298" mass="32232">MSIVTLARTEVRIARRSRSFFAIVSALVVASLVIVSMMSSDGFANTYFQNYRTMTGVAILALNLASPSWIVFSFVFLVPLLGLLFGSSTIVDDRRAGRIRTALSTPCARREVLLGKLLGRFLVFAFAVVVALAVAAVAAYVRFGIVPNAAYLRFVAMTIIYGWLFVTLGVCLSTLFETKRRTVVATVAMYVLCTPFGWNVLVSSLPLPSLGLRAIEPTTAYAILVAGSFDDLEATLRVTTALGSDGGRSSEVFRIWSTVSEQVPIYLSSWGAALILVGWMLLATALASLAFSRTELNP</sequence>
<keyword evidence="1" id="KW-0472">Membrane</keyword>
<feature type="transmembrane region" description="Helical" evidence="1">
    <location>
        <begin position="151"/>
        <end position="176"/>
    </location>
</feature>
<feature type="transmembrane region" description="Helical" evidence="1">
    <location>
        <begin position="121"/>
        <end position="145"/>
    </location>
</feature>
<keyword evidence="1" id="KW-0812">Transmembrane</keyword>
<protein>
    <submittedName>
        <fullName evidence="2">ABC-type transport system permease protein</fullName>
    </submittedName>
</protein>
<feature type="transmembrane region" description="Helical" evidence="1">
    <location>
        <begin position="183"/>
        <end position="201"/>
    </location>
</feature>
<dbReference type="Proteomes" id="UP000001879">
    <property type="component" value="Chromosome"/>
</dbReference>
<dbReference type="Proteomes" id="UP000011543">
    <property type="component" value="Unassembled WGS sequence"/>
</dbReference>
<feature type="transmembrane region" description="Helical" evidence="1">
    <location>
        <begin position="270"/>
        <end position="291"/>
    </location>
</feature>
<evidence type="ECO:0000256" key="1">
    <source>
        <dbReference type="SAM" id="Phobius"/>
    </source>
</evidence>
<dbReference type="GO" id="GO:0005886">
    <property type="term" value="C:plasma membrane"/>
    <property type="evidence" value="ECO:0007669"/>
    <property type="project" value="UniProtKB-SubCell"/>
</dbReference>
<dbReference type="GO" id="GO:0140359">
    <property type="term" value="F:ABC-type transporter activity"/>
    <property type="evidence" value="ECO:0007669"/>
    <property type="project" value="InterPro"/>
</dbReference>
<dbReference type="EMBL" id="AOHS01000032">
    <property type="protein sequence ID" value="ELY30132.1"/>
    <property type="molecule type" value="Genomic_DNA"/>
</dbReference>
<evidence type="ECO:0000313" key="3">
    <source>
        <dbReference type="EMBL" id="ELY30132.1"/>
    </source>
</evidence>
<organism evidence="2 4">
    <name type="scientific">Natrialba magadii (strain ATCC 43099 / DSM 3394 / CCM 3739 / CIP 104546 / IAM 13178 / JCM 8861 / NBRC 102185 / NCIMB 2190 / MS3)</name>
    <name type="common">Natronobacterium magadii</name>
    <dbReference type="NCBI Taxonomy" id="547559"/>
    <lineage>
        <taxon>Archaea</taxon>
        <taxon>Methanobacteriati</taxon>
        <taxon>Methanobacteriota</taxon>
        <taxon>Stenosarchaea group</taxon>
        <taxon>Halobacteria</taxon>
        <taxon>Halobacteriales</taxon>
        <taxon>Natrialbaceae</taxon>
        <taxon>Natrialba</taxon>
    </lineage>
</organism>
<dbReference type="KEGG" id="nmg:Nmag_2227"/>